<evidence type="ECO:0000256" key="5">
    <source>
        <dbReference type="ARBA" id="ARBA00023136"/>
    </source>
</evidence>
<dbReference type="Proteomes" id="UP000264800">
    <property type="component" value="Unplaced"/>
</dbReference>
<reference evidence="10" key="2">
    <citation type="submission" date="2025-09" db="UniProtKB">
        <authorList>
            <consortium name="Ensembl"/>
        </authorList>
    </citation>
    <scope>IDENTIFICATION</scope>
</reference>
<dbReference type="InterPro" id="IPR013106">
    <property type="entry name" value="Ig_V-set"/>
</dbReference>
<reference evidence="10" key="1">
    <citation type="submission" date="2025-08" db="UniProtKB">
        <authorList>
            <consortium name="Ensembl"/>
        </authorList>
    </citation>
    <scope>IDENTIFICATION</scope>
</reference>
<evidence type="ECO:0000256" key="2">
    <source>
        <dbReference type="ARBA" id="ARBA00022475"/>
    </source>
</evidence>
<dbReference type="InterPro" id="IPR036179">
    <property type="entry name" value="Ig-like_dom_sf"/>
</dbReference>
<keyword evidence="6" id="KW-1015">Disulfide bond</keyword>
<keyword evidence="3 8" id="KW-0732">Signal</keyword>
<accession>A0A3Q3GNM8</accession>
<dbReference type="Pfam" id="PF13895">
    <property type="entry name" value="Ig_2"/>
    <property type="match status" value="1"/>
</dbReference>
<proteinExistence type="predicted"/>
<dbReference type="PANTHER" id="PTHR19433">
    <property type="entry name" value="T-CELL RECEPTOR ALPHA CHAIN V REGION-RELATED"/>
    <property type="match status" value="1"/>
</dbReference>
<evidence type="ECO:0000259" key="9">
    <source>
        <dbReference type="PROSITE" id="PS50835"/>
    </source>
</evidence>
<evidence type="ECO:0000256" key="4">
    <source>
        <dbReference type="ARBA" id="ARBA00022859"/>
    </source>
</evidence>
<keyword evidence="7" id="KW-0325">Glycoprotein</keyword>
<feature type="domain" description="Ig-like" evidence="9">
    <location>
        <begin position="109"/>
        <end position="210"/>
    </location>
</feature>
<dbReference type="SMART" id="SM00409">
    <property type="entry name" value="IG"/>
    <property type="match status" value="2"/>
</dbReference>
<evidence type="ECO:0000256" key="7">
    <source>
        <dbReference type="ARBA" id="ARBA00023180"/>
    </source>
</evidence>
<dbReference type="AlphaFoldDB" id="A0A3Q3GNM8"/>
<keyword evidence="11" id="KW-1185">Reference proteome</keyword>
<dbReference type="SUPFAM" id="SSF48726">
    <property type="entry name" value="Immunoglobulin"/>
    <property type="match status" value="2"/>
</dbReference>
<keyword evidence="2" id="KW-1003">Cell membrane</keyword>
<name>A0A3Q3GNM8_KRYMA</name>
<dbReference type="InterPro" id="IPR052051">
    <property type="entry name" value="TCR_complex_component"/>
</dbReference>
<evidence type="ECO:0000256" key="6">
    <source>
        <dbReference type="ARBA" id="ARBA00023157"/>
    </source>
</evidence>
<keyword evidence="4" id="KW-0391">Immunity</keyword>
<evidence type="ECO:0000256" key="1">
    <source>
        <dbReference type="ARBA" id="ARBA00004236"/>
    </source>
</evidence>
<organism evidence="10 11">
    <name type="scientific">Kryptolebias marmoratus</name>
    <name type="common">Mangrove killifish</name>
    <name type="synonym">Rivulus marmoratus</name>
    <dbReference type="NCBI Taxonomy" id="37003"/>
    <lineage>
        <taxon>Eukaryota</taxon>
        <taxon>Metazoa</taxon>
        <taxon>Chordata</taxon>
        <taxon>Craniata</taxon>
        <taxon>Vertebrata</taxon>
        <taxon>Euteleostomi</taxon>
        <taxon>Actinopterygii</taxon>
        <taxon>Neopterygii</taxon>
        <taxon>Teleostei</taxon>
        <taxon>Neoteleostei</taxon>
        <taxon>Acanthomorphata</taxon>
        <taxon>Ovalentaria</taxon>
        <taxon>Atherinomorphae</taxon>
        <taxon>Cyprinodontiformes</taxon>
        <taxon>Rivulidae</taxon>
        <taxon>Kryptolebias</taxon>
    </lineage>
</organism>
<dbReference type="CDD" id="cd00099">
    <property type="entry name" value="IgV"/>
    <property type="match status" value="1"/>
</dbReference>
<dbReference type="Gene3D" id="2.60.40.10">
    <property type="entry name" value="Immunoglobulins"/>
    <property type="match status" value="2"/>
</dbReference>
<comment type="subcellular location">
    <subcellularLocation>
        <location evidence="1">Cell membrane</location>
    </subcellularLocation>
</comment>
<evidence type="ECO:0000313" key="11">
    <source>
        <dbReference type="Proteomes" id="UP000264800"/>
    </source>
</evidence>
<evidence type="ECO:0000313" key="10">
    <source>
        <dbReference type="Ensembl" id="ENSKMAP00000025072.1"/>
    </source>
</evidence>
<dbReference type="GeneTree" id="ENSGT01030000234530"/>
<dbReference type="InterPro" id="IPR003599">
    <property type="entry name" value="Ig_sub"/>
</dbReference>
<dbReference type="Ensembl" id="ENSKMAT00000025392.1">
    <property type="protein sequence ID" value="ENSKMAP00000025072.1"/>
    <property type="gene ID" value="ENSKMAG00000018577.1"/>
</dbReference>
<evidence type="ECO:0000256" key="3">
    <source>
        <dbReference type="ARBA" id="ARBA00022729"/>
    </source>
</evidence>
<sequence length="294" mass="33316">MLHDLFIFADALVPVVTVQLGEPATLTCDLPDEWLGLKSLHWYKQDAGNSLKLITMLRKNTNPKYGPGVSPSRFNVTYYEKISSLTVLGTVKEDEGMYHCAVIILTHIPKFALYSEGNDERTINFMVIQQPTLTGPVRVGDSVTLECSVLYENKTCGQEPKVFWFRPGSHQSHPEMIYTDDCKKKHDRRCVYSFSKKVTSSDVGTYYCAVATCEEIIFGNGLNLQIGTFVFNFLVKYNAIIFQCHHELKSHFLFDGDDNDLNYAALHLSGGRATRGNKKNELKMEESVYSQVKR</sequence>
<evidence type="ECO:0000256" key="8">
    <source>
        <dbReference type="SAM" id="SignalP"/>
    </source>
</evidence>
<dbReference type="GO" id="GO:0005886">
    <property type="term" value="C:plasma membrane"/>
    <property type="evidence" value="ECO:0007669"/>
    <property type="project" value="UniProtKB-SubCell"/>
</dbReference>
<feature type="signal peptide" evidence="8">
    <location>
        <begin position="1"/>
        <end position="17"/>
    </location>
</feature>
<dbReference type="STRING" id="37003.ENSKMAP00000025072"/>
<protein>
    <recommendedName>
        <fullName evidence="9">Ig-like domain-containing protein</fullName>
    </recommendedName>
</protein>
<dbReference type="Pfam" id="PF07686">
    <property type="entry name" value="V-set"/>
    <property type="match status" value="1"/>
</dbReference>
<dbReference type="InterPro" id="IPR013783">
    <property type="entry name" value="Ig-like_fold"/>
</dbReference>
<dbReference type="GO" id="GO:0002376">
    <property type="term" value="P:immune system process"/>
    <property type="evidence" value="ECO:0007669"/>
    <property type="project" value="UniProtKB-KW"/>
</dbReference>
<dbReference type="GO" id="GO:0009617">
    <property type="term" value="P:response to bacterium"/>
    <property type="evidence" value="ECO:0007669"/>
    <property type="project" value="TreeGrafter"/>
</dbReference>
<keyword evidence="5" id="KW-0472">Membrane</keyword>
<feature type="domain" description="Ig-like" evidence="9">
    <location>
        <begin position="21"/>
        <end position="102"/>
    </location>
</feature>
<dbReference type="PROSITE" id="PS50835">
    <property type="entry name" value="IG_LIKE"/>
    <property type="match status" value="2"/>
</dbReference>
<feature type="chain" id="PRO_5018780677" description="Ig-like domain-containing protein" evidence="8">
    <location>
        <begin position="18"/>
        <end position="294"/>
    </location>
</feature>
<dbReference type="OMA" id="MTLVWVT"/>
<dbReference type="InterPro" id="IPR007110">
    <property type="entry name" value="Ig-like_dom"/>
</dbReference>